<dbReference type="Pfam" id="PF05175">
    <property type="entry name" value="MTS"/>
    <property type="match status" value="1"/>
</dbReference>
<dbReference type="EMBL" id="JAUKVY010000001">
    <property type="protein sequence ID" value="MDO1530904.1"/>
    <property type="molecule type" value="Genomic_DNA"/>
</dbReference>
<proteinExistence type="inferred from homology"/>
<evidence type="ECO:0000256" key="5">
    <source>
        <dbReference type="HAMAP-Rule" id="MF_02126"/>
    </source>
</evidence>
<dbReference type="InterPro" id="IPR004556">
    <property type="entry name" value="HemK-like"/>
</dbReference>
<dbReference type="GO" id="GO:0032259">
    <property type="term" value="P:methylation"/>
    <property type="evidence" value="ECO:0007669"/>
    <property type="project" value="UniProtKB-KW"/>
</dbReference>
<comment type="catalytic activity">
    <reaction evidence="4 5">
        <text>L-glutaminyl-[peptide chain release factor] + S-adenosyl-L-methionine = N(5)-methyl-L-glutaminyl-[peptide chain release factor] + S-adenosyl-L-homocysteine + H(+)</text>
        <dbReference type="Rhea" id="RHEA:42896"/>
        <dbReference type="Rhea" id="RHEA-COMP:10271"/>
        <dbReference type="Rhea" id="RHEA-COMP:10272"/>
        <dbReference type="ChEBI" id="CHEBI:15378"/>
        <dbReference type="ChEBI" id="CHEBI:30011"/>
        <dbReference type="ChEBI" id="CHEBI:57856"/>
        <dbReference type="ChEBI" id="CHEBI:59789"/>
        <dbReference type="ChEBI" id="CHEBI:61891"/>
        <dbReference type="EC" id="2.1.1.297"/>
    </reaction>
</comment>
<dbReference type="InterPro" id="IPR029063">
    <property type="entry name" value="SAM-dependent_MTases_sf"/>
</dbReference>
<dbReference type="Gene3D" id="1.10.8.10">
    <property type="entry name" value="DNA helicase RuvA subunit, C-terminal domain"/>
    <property type="match status" value="1"/>
</dbReference>
<comment type="similarity">
    <text evidence="5">Belongs to the protein N5-glutamine methyltransferase family. PrmC subfamily.</text>
</comment>
<dbReference type="InterPro" id="IPR050320">
    <property type="entry name" value="N5-glutamine_MTase"/>
</dbReference>
<dbReference type="CDD" id="cd02440">
    <property type="entry name" value="AdoMet_MTases"/>
    <property type="match status" value="1"/>
</dbReference>
<dbReference type="PANTHER" id="PTHR18895:SF74">
    <property type="entry name" value="MTRF1L RELEASE FACTOR GLUTAMINE METHYLTRANSFERASE"/>
    <property type="match status" value="1"/>
</dbReference>
<dbReference type="InterPro" id="IPR007848">
    <property type="entry name" value="Small_mtfrase_dom"/>
</dbReference>
<evidence type="ECO:0000313" key="8">
    <source>
        <dbReference type="EMBL" id="MDO1530904.1"/>
    </source>
</evidence>
<keyword evidence="9" id="KW-1185">Reference proteome</keyword>
<dbReference type="HAMAP" id="MF_02126">
    <property type="entry name" value="RF_methyltr_PrmC"/>
    <property type="match status" value="1"/>
</dbReference>
<dbReference type="InterPro" id="IPR019874">
    <property type="entry name" value="RF_methyltr_PrmC"/>
</dbReference>
<dbReference type="InterPro" id="IPR040758">
    <property type="entry name" value="PrmC_N"/>
</dbReference>
<evidence type="ECO:0000256" key="1">
    <source>
        <dbReference type="ARBA" id="ARBA00022603"/>
    </source>
</evidence>
<evidence type="ECO:0000256" key="4">
    <source>
        <dbReference type="ARBA" id="ARBA00048391"/>
    </source>
</evidence>
<dbReference type="Gene3D" id="3.40.50.150">
    <property type="entry name" value="Vaccinia Virus protein VP39"/>
    <property type="match status" value="1"/>
</dbReference>
<feature type="binding site" evidence="5">
    <location>
        <position position="176"/>
    </location>
    <ligand>
        <name>S-adenosyl-L-methionine</name>
        <dbReference type="ChEBI" id="CHEBI:59789"/>
    </ligand>
</feature>
<keyword evidence="1 5" id="KW-0489">Methyltransferase</keyword>
<dbReference type="NCBIfam" id="TIGR00536">
    <property type="entry name" value="hemK_fam"/>
    <property type="match status" value="1"/>
</dbReference>
<evidence type="ECO:0000256" key="3">
    <source>
        <dbReference type="ARBA" id="ARBA00022691"/>
    </source>
</evidence>
<keyword evidence="2 5" id="KW-0808">Transferase</keyword>
<evidence type="ECO:0000313" key="9">
    <source>
        <dbReference type="Proteomes" id="UP001169027"/>
    </source>
</evidence>
<sequence length="270" mass="28494">MLAAAAALGVERLDAQLLLLHALGRAAGERAWLLAHDTDPLPDAAWQAFERLCERRLAGEPVAYLVGEKEFHGLGLQVDARVLVPRPDTETLVEWALQCLDGRPAPAVLDLGTGSGAIALAIQHARPDARVAAVDASADALAVARANATRLGLPVRFAQADWLDGADRGLDLIVSNPPYIVAGDPHLAALRHEPLRALVSGADGLDDIRRIVRAAPEHLAEGGWLLLEHGWDQAGAVRQLLAAGGFAGVQSRNDLAGIARCSGGIRRTVK</sequence>
<feature type="binding site" evidence="5">
    <location>
        <position position="162"/>
    </location>
    <ligand>
        <name>S-adenosyl-L-methionine</name>
        <dbReference type="ChEBI" id="CHEBI:59789"/>
    </ligand>
</feature>
<dbReference type="Proteomes" id="UP001169027">
    <property type="component" value="Unassembled WGS sequence"/>
</dbReference>
<dbReference type="RefSeq" id="WP_301803332.1">
    <property type="nucleotide sequence ID" value="NZ_JAUJZH010000001.1"/>
</dbReference>
<dbReference type="PROSITE" id="PS00092">
    <property type="entry name" value="N6_MTASE"/>
    <property type="match status" value="1"/>
</dbReference>
<evidence type="ECO:0000259" key="6">
    <source>
        <dbReference type="Pfam" id="PF05175"/>
    </source>
</evidence>
<comment type="function">
    <text evidence="5">Methylates the class 1 translation termination release factors RF1/PrfA and RF2/PrfB on the glutamine residue of the universally conserved GGQ motif.</text>
</comment>
<dbReference type="PANTHER" id="PTHR18895">
    <property type="entry name" value="HEMK METHYLTRANSFERASE"/>
    <property type="match status" value="1"/>
</dbReference>
<evidence type="ECO:0000256" key="2">
    <source>
        <dbReference type="ARBA" id="ARBA00022679"/>
    </source>
</evidence>
<dbReference type="EC" id="2.1.1.297" evidence="5"/>
<comment type="caution">
    <text evidence="8">The sequence shown here is derived from an EMBL/GenBank/DDBJ whole genome shotgun (WGS) entry which is preliminary data.</text>
</comment>
<dbReference type="GO" id="GO:0102559">
    <property type="term" value="F:peptide chain release factor N(5)-glutamine methyltransferase activity"/>
    <property type="evidence" value="ECO:0007669"/>
    <property type="project" value="UniProtKB-EC"/>
</dbReference>
<dbReference type="SUPFAM" id="SSF53335">
    <property type="entry name" value="S-adenosyl-L-methionine-dependent methyltransferases"/>
    <property type="match status" value="1"/>
</dbReference>
<protein>
    <recommendedName>
        <fullName evidence="5">Release factor glutamine methyltransferase</fullName>
        <shortName evidence="5">RF MTase</shortName>
        <ecNumber evidence="5">2.1.1.297</ecNumber>
    </recommendedName>
    <alternativeName>
        <fullName evidence="5">N5-glutamine methyltransferase PrmC</fullName>
    </alternativeName>
    <alternativeName>
        <fullName evidence="5">Protein-(glutamine-N5) MTase PrmC</fullName>
    </alternativeName>
    <alternativeName>
        <fullName evidence="5">Protein-glutamine N-methyltransferase PrmC</fullName>
    </alternativeName>
</protein>
<accession>A0ABT8RWD5</accession>
<feature type="binding site" evidence="5">
    <location>
        <begin position="176"/>
        <end position="179"/>
    </location>
    <ligand>
        <name>substrate</name>
    </ligand>
</feature>
<feature type="domain" description="Methyltransferase small" evidence="6">
    <location>
        <begin position="97"/>
        <end position="183"/>
    </location>
</feature>
<dbReference type="NCBIfam" id="TIGR03534">
    <property type="entry name" value="RF_mod_PrmC"/>
    <property type="match status" value="1"/>
</dbReference>
<feature type="binding site" evidence="5">
    <location>
        <position position="135"/>
    </location>
    <ligand>
        <name>S-adenosyl-L-methionine</name>
        <dbReference type="ChEBI" id="CHEBI:59789"/>
    </ligand>
</feature>
<reference evidence="8" key="1">
    <citation type="submission" date="2023-06" db="EMBL/GenBank/DDBJ databases">
        <authorList>
            <person name="Jiang Y."/>
            <person name="Liu Q."/>
        </authorList>
    </citation>
    <scope>NUCLEOTIDE SEQUENCE</scope>
    <source>
        <strain evidence="8">CGMCC 1.12090</strain>
    </source>
</reference>
<gene>
    <name evidence="5 8" type="primary">prmC</name>
    <name evidence="8" type="ORF">Q2T77_01280</name>
</gene>
<dbReference type="InterPro" id="IPR002052">
    <property type="entry name" value="DNA_methylase_N6_adenine_CS"/>
</dbReference>
<name>A0ABT8RWD5_9BURK</name>
<dbReference type="Pfam" id="PF17827">
    <property type="entry name" value="PrmC_N"/>
    <property type="match status" value="1"/>
</dbReference>
<keyword evidence="3 5" id="KW-0949">S-adenosyl-L-methionine</keyword>
<organism evidence="8 9">
    <name type="scientific">Variovorax ginsengisoli</name>
    <dbReference type="NCBI Taxonomy" id="363844"/>
    <lineage>
        <taxon>Bacteria</taxon>
        <taxon>Pseudomonadati</taxon>
        <taxon>Pseudomonadota</taxon>
        <taxon>Betaproteobacteria</taxon>
        <taxon>Burkholderiales</taxon>
        <taxon>Comamonadaceae</taxon>
        <taxon>Variovorax</taxon>
    </lineage>
</organism>
<evidence type="ECO:0000259" key="7">
    <source>
        <dbReference type="Pfam" id="PF17827"/>
    </source>
</evidence>
<feature type="domain" description="Release factor glutamine methyltransferase N-terminal" evidence="7">
    <location>
        <begin position="6"/>
        <end position="67"/>
    </location>
</feature>
<feature type="binding site" evidence="5">
    <location>
        <begin position="112"/>
        <end position="116"/>
    </location>
    <ligand>
        <name>S-adenosyl-L-methionine</name>
        <dbReference type="ChEBI" id="CHEBI:59789"/>
    </ligand>
</feature>